<dbReference type="Gene3D" id="3.40.50.300">
    <property type="entry name" value="P-loop containing nucleotide triphosphate hydrolases"/>
    <property type="match status" value="1"/>
</dbReference>
<evidence type="ECO:0000256" key="4">
    <source>
        <dbReference type="ARBA" id="ARBA00011903"/>
    </source>
</evidence>
<dbReference type="InterPro" id="IPR005702">
    <property type="entry name" value="Wzc-like_C"/>
</dbReference>
<feature type="coiled-coil region" evidence="16">
    <location>
        <begin position="270"/>
        <end position="326"/>
    </location>
</feature>
<keyword evidence="11" id="KW-0067">ATP-binding</keyword>
<feature type="region of interest" description="Disordered" evidence="17">
    <location>
        <begin position="1"/>
        <end position="58"/>
    </location>
</feature>
<evidence type="ECO:0000256" key="2">
    <source>
        <dbReference type="ARBA" id="ARBA00007316"/>
    </source>
</evidence>
<keyword evidence="12 18" id="KW-1133">Transmembrane helix</keyword>
<keyword evidence="8 18" id="KW-0812">Transmembrane</keyword>
<evidence type="ECO:0000259" key="19">
    <source>
        <dbReference type="Pfam" id="PF02706"/>
    </source>
</evidence>
<comment type="subcellular location">
    <subcellularLocation>
        <location evidence="1">Cell inner membrane</location>
        <topology evidence="1">Multi-pass membrane protein</topology>
    </subcellularLocation>
</comment>
<proteinExistence type="inferred from homology"/>
<gene>
    <name evidence="22" type="ORF">SAMN05216258_110140</name>
</gene>
<feature type="transmembrane region" description="Helical" evidence="18">
    <location>
        <begin position="73"/>
        <end position="93"/>
    </location>
</feature>
<evidence type="ECO:0000256" key="11">
    <source>
        <dbReference type="ARBA" id="ARBA00022840"/>
    </source>
</evidence>
<dbReference type="Pfam" id="PF13807">
    <property type="entry name" value="GNVR"/>
    <property type="match status" value="1"/>
</dbReference>
<dbReference type="GO" id="GO:0005886">
    <property type="term" value="C:plasma membrane"/>
    <property type="evidence" value="ECO:0007669"/>
    <property type="project" value="UniProtKB-SubCell"/>
</dbReference>
<keyword evidence="9" id="KW-0547">Nucleotide-binding</keyword>
<evidence type="ECO:0000256" key="15">
    <source>
        <dbReference type="ARBA" id="ARBA00051245"/>
    </source>
</evidence>
<evidence type="ECO:0000259" key="20">
    <source>
        <dbReference type="Pfam" id="PF13614"/>
    </source>
</evidence>
<evidence type="ECO:0000256" key="1">
    <source>
        <dbReference type="ARBA" id="ARBA00004429"/>
    </source>
</evidence>
<evidence type="ECO:0000256" key="10">
    <source>
        <dbReference type="ARBA" id="ARBA00022777"/>
    </source>
</evidence>
<reference evidence="22 23" key="1">
    <citation type="submission" date="2016-10" db="EMBL/GenBank/DDBJ databases">
        <authorList>
            <person name="de Groot N.N."/>
        </authorList>
    </citation>
    <scope>NUCLEOTIDE SEQUENCE [LARGE SCALE GENOMIC DNA]</scope>
    <source>
        <strain evidence="22 23">CGMCC 1.11030</strain>
    </source>
</reference>
<dbReference type="Pfam" id="PF02706">
    <property type="entry name" value="Wzz"/>
    <property type="match status" value="1"/>
</dbReference>
<protein>
    <recommendedName>
        <fullName evidence="4">non-specific protein-tyrosine kinase</fullName>
        <ecNumber evidence="4">2.7.10.2</ecNumber>
    </recommendedName>
</protein>
<dbReference type="Pfam" id="PF13614">
    <property type="entry name" value="AAA_31"/>
    <property type="match status" value="1"/>
</dbReference>
<evidence type="ECO:0000256" key="16">
    <source>
        <dbReference type="SAM" id="Coils"/>
    </source>
</evidence>
<evidence type="ECO:0000256" key="13">
    <source>
        <dbReference type="ARBA" id="ARBA00023136"/>
    </source>
</evidence>
<evidence type="ECO:0000256" key="14">
    <source>
        <dbReference type="ARBA" id="ARBA00023137"/>
    </source>
</evidence>
<keyword evidence="10" id="KW-0418">Kinase</keyword>
<dbReference type="InterPro" id="IPR032807">
    <property type="entry name" value="GNVR"/>
</dbReference>
<evidence type="ECO:0000256" key="17">
    <source>
        <dbReference type="SAM" id="MobiDB-lite"/>
    </source>
</evidence>
<dbReference type="AlphaFoldDB" id="A0A1I3LQN5"/>
<dbReference type="PANTHER" id="PTHR32309">
    <property type="entry name" value="TYROSINE-PROTEIN KINASE"/>
    <property type="match status" value="1"/>
</dbReference>
<dbReference type="EMBL" id="FOQH01000010">
    <property type="protein sequence ID" value="SFI87058.1"/>
    <property type="molecule type" value="Genomic_DNA"/>
</dbReference>
<evidence type="ECO:0000313" key="23">
    <source>
        <dbReference type="Proteomes" id="UP000199377"/>
    </source>
</evidence>
<keyword evidence="23" id="KW-1185">Reference proteome</keyword>
<evidence type="ECO:0000256" key="6">
    <source>
        <dbReference type="ARBA" id="ARBA00022519"/>
    </source>
</evidence>
<dbReference type="CDD" id="cd05387">
    <property type="entry name" value="BY-kinase"/>
    <property type="match status" value="1"/>
</dbReference>
<evidence type="ECO:0000256" key="9">
    <source>
        <dbReference type="ARBA" id="ARBA00022741"/>
    </source>
</evidence>
<organism evidence="22 23">
    <name type="scientific">Albimonas pacifica</name>
    <dbReference type="NCBI Taxonomy" id="1114924"/>
    <lineage>
        <taxon>Bacteria</taxon>
        <taxon>Pseudomonadati</taxon>
        <taxon>Pseudomonadota</taxon>
        <taxon>Alphaproteobacteria</taxon>
        <taxon>Rhodobacterales</taxon>
        <taxon>Paracoccaceae</taxon>
        <taxon>Albimonas</taxon>
    </lineage>
</organism>
<feature type="coiled-coil region" evidence="16">
    <location>
        <begin position="394"/>
        <end position="445"/>
    </location>
</feature>
<dbReference type="Proteomes" id="UP000199377">
    <property type="component" value="Unassembled WGS sequence"/>
</dbReference>
<accession>A0A1I3LQN5</accession>
<keyword evidence="14" id="KW-0829">Tyrosine-protein kinase</keyword>
<dbReference type="EC" id="2.7.10.2" evidence="4"/>
<feature type="compositionally biased region" description="Basic and acidic residues" evidence="17">
    <location>
        <begin position="17"/>
        <end position="47"/>
    </location>
</feature>
<dbReference type="SUPFAM" id="SSF52540">
    <property type="entry name" value="P-loop containing nucleoside triphosphate hydrolases"/>
    <property type="match status" value="1"/>
</dbReference>
<comment type="similarity">
    <text evidence="3">Belongs to the etk/wzc family.</text>
</comment>
<comment type="catalytic activity">
    <reaction evidence="15">
        <text>L-tyrosyl-[protein] + ATP = O-phospho-L-tyrosyl-[protein] + ADP + H(+)</text>
        <dbReference type="Rhea" id="RHEA:10596"/>
        <dbReference type="Rhea" id="RHEA-COMP:10136"/>
        <dbReference type="Rhea" id="RHEA-COMP:20101"/>
        <dbReference type="ChEBI" id="CHEBI:15378"/>
        <dbReference type="ChEBI" id="CHEBI:30616"/>
        <dbReference type="ChEBI" id="CHEBI:46858"/>
        <dbReference type="ChEBI" id="CHEBI:61978"/>
        <dbReference type="ChEBI" id="CHEBI:456216"/>
        <dbReference type="EC" id="2.7.10.2"/>
    </reaction>
</comment>
<keyword evidence="7" id="KW-0808">Transferase</keyword>
<dbReference type="PANTHER" id="PTHR32309:SF13">
    <property type="entry name" value="FERRIC ENTEROBACTIN TRANSPORT PROTEIN FEPE"/>
    <property type="match status" value="1"/>
</dbReference>
<feature type="transmembrane region" description="Helical" evidence="18">
    <location>
        <begin position="479"/>
        <end position="499"/>
    </location>
</feature>
<evidence type="ECO:0000259" key="21">
    <source>
        <dbReference type="Pfam" id="PF13807"/>
    </source>
</evidence>
<dbReference type="InterPro" id="IPR025669">
    <property type="entry name" value="AAA_dom"/>
</dbReference>
<name>A0A1I3LQN5_9RHOB</name>
<evidence type="ECO:0000256" key="5">
    <source>
        <dbReference type="ARBA" id="ARBA00022475"/>
    </source>
</evidence>
<keyword evidence="5" id="KW-1003">Cell membrane</keyword>
<evidence type="ECO:0000256" key="12">
    <source>
        <dbReference type="ARBA" id="ARBA00022989"/>
    </source>
</evidence>
<dbReference type="InterPro" id="IPR003856">
    <property type="entry name" value="LPS_length_determ_N"/>
</dbReference>
<evidence type="ECO:0000313" key="22">
    <source>
        <dbReference type="EMBL" id="SFI87058.1"/>
    </source>
</evidence>
<evidence type="ECO:0000256" key="18">
    <source>
        <dbReference type="SAM" id="Phobius"/>
    </source>
</evidence>
<dbReference type="InterPro" id="IPR050445">
    <property type="entry name" value="Bact_polysacc_biosynth/exp"/>
</dbReference>
<evidence type="ECO:0000256" key="7">
    <source>
        <dbReference type="ARBA" id="ARBA00022679"/>
    </source>
</evidence>
<sequence length="766" mass="85422">MRTSRADRGIQGTAAKRKVDAVDDYPGNRKDDARRGADLPEGLRRAVSEPAPPPPDDEVDIGALVQSVWQRKWVVAAFGFGFAILAMAIAYWLTPRYTATSVVMLDRSQSNIIDVEAVTSGLGQDYYTILAQRQVLLSRALAERVVDAMDLQNDPYFNPMLVEEEDPSLVASILFGGIELLKTTVRGAVTEETEGPTLRDTLGADYWGRKLAVDTLLRSLEVQSVSDTYVYSLSVTTESPIQATDIANRMAELYITDQLETKFEATQAATEWLSDRVAQLRVEVEEAEAAVEAYNSSSTLISEATLANTNRQLKELRERRDEIVRQQTVGDREPELRAMLEQGDYAGFAEVVNLPRLSSLAQNIETAEGDERAALVQTFEVLASRLVDQAGIERERAESQRANISASIDELERQLASQTEDVVELRQLEREAEATRRIYEQFLRRLNETSVQEGTQQADARVLSEAVVPLIPSFPQKTLIVLIAGFLGGVVGIAYVMVIEQMNSAFRSSEELEKATALPVMGQIPVAPVRLRKGLLDYAVERPSSALVEAIRNLRTGVMLANIDRRPELIMLTSTLPKEGKTTCSLLLAQNAAGLGKKVLLIECDLRRRTFRTYFPGAPKVGMMSILSGDKTWDEVVYHDERTGLDVIMGEETKVNAADVFHSQRFQDFLAEARRRYDFVVIDTPPVMAVPDSRVIAPMVDAVIYCVRWNSTHKDMVRAGIAQFTQIGIGISGLALTQINLKKMARYGYGGYNYYYYKSYNRYYLN</sequence>
<keyword evidence="13 18" id="KW-0472">Membrane</keyword>
<feature type="domain" description="AAA" evidence="20">
    <location>
        <begin position="580"/>
        <end position="690"/>
    </location>
</feature>
<keyword evidence="16" id="KW-0175">Coiled coil</keyword>
<dbReference type="GO" id="GO:0004713">
    <property type="term" value="F:protein tyrosine kinase activity"/>
    <property type="evidence" value="ECO:0007669"/>
    <property type="project" value="TreeGrafter"/>
</dbReference>
<feature type="domain" description="Tyrosine-protein kinase G-rich" evidence="21">
    <location>
        <begin position="425"/>
        <end position="498"/>
    </location>
</feature>
<keyword evidence="6" id="KW-0997">Cell inner membrane</keyword>
<evidence type="ECO:0000256" key="8">
    <source>
        <dbReference type="ARBA" id="ARBA00022692"/>
    </source>
</evidence>
<evidence type="ECO:0000256" key="3">
    <source>
        <dbReference type="ARBA" id="ARBA00008883"/>
    </source>
</evidence>
<dbReference type="STRING" id="1114924.SAMN05216258_110140"/>
<comment type="similarity">
    <text evidence="2">Belongs to the CpsD/CapB family.</text>
</comment>
<feature type="domain" description="Polysaccharide chain length determinant N-terminal" evidence="19">
    <location>
        <begin position="57"/>
        <end position="148"/>
    </location>
</feature>
<dbReference type="InterPro" id="IPR027417">
    <property type="entry name" value="P-loop_NTPase"/>
</dbReference>